<evidence type="ECO:0000313" key="3">
    <source>
        <dbReference type="Proteomes" id="UP000244173"/>
    </source>
</evidence>
<dbReference type="Gene3D" id="3.40.50.10610">
    <property type="entry name" value="ABC-type transport auxiliary lipoprotein component"/>
    <property type="match status" value="1"/>
</dbReference>
<feature type="chain" id="PRO_5015429072" evidence="1">
    <location>
        <begin position="23"/>
        <end position="177"/>
    </location>
</feature>
<dbReference type="OrthoDB" id="5568302at2"/>
<evidence type="ECO:0000256" key="1">
    <source>
        <dbReference type="SAM" id="SignalP"/>
    </source>
</evidence>
<keyword evidence="1" id="KW-0732">Signal</keyword>
<feature type="signal peptide" evidence="1">
    <location>
        <begin position="1"/>
        <end position="22"/>
    </location>
</feature>
<reference evidence="2 3" key="1">
    <citation type="submission" date="2018-04" db="EMBL/GenBank/DDBJ databases">
        <title>Denitrifier Microvirgula.</title>
        <authorList>
            <person name="Anderson E."/>
            <person name="Jang J."/>
            <person name="Ishii S."/>
        </authorList>
    </citation>
    <scope>NUCLEOTIDE SEQUENCE [LARGE SCALE GENOMIC DNA]</scope>
    <source>
        <strain evidence="2 3">BE2.4</strain>
    </source>
</reference>
<dbReference type="STRING" id="1122240.GCA_000620105_00090"/>
<name>A0A2S0PAL7_9NEIS</name>
<keyword evidence="3" id="KW-1185">Reference proteome</keyword>
<protein>
    <submittedName>
        <fullName evidence="2">Uncharacterized protein</fullName>
    </submittedName>
</protein>
<dbReference type="SUPFAM" id="SSF159594">
    <property type="entry name" value="XCC0632-like"/>
    <property type="match status" value="1"/>
</dbReference>
<organism evidence="2 3">
    <name type="scientific">Microvirgula aerodenitrificans</name>
    <dbReference type="NCBI Taxonomy" id="57480"/>
    <lineage>
        <taxon>Bacteria</taxon>
        <taxon>Pseudomonadati</taxon>
        <taxon>Pseudomonadota</taxon>
        <taxon>Betaproteobacteria</taxon>
        <taxon>Neisseriales</taxon>
        <taxon>Aquaspirillaceae</taxon>
        <taxon>Microvirgula</taxon>
    </lineage>
</organism>
<evidence type="ECO:0000313" key="2">
    <source>
        <dbReference type="EMBL" id="AVY94385.1"/>
    </source>
</evidence>
<dbReference type="RefSeq" id="WP_107889377.1">
    <property type="nucleotide sequence ID" value="NZ_CP028519.1"/>
</dbReference>
<accession>A0A2S0PAL7</accession>
<dbReference type="KEGG" id="maer:DAI18_10270"/>
<dbReference type="EMBL" id="CP028519">
    <property type="protein sequence ID" value="AVY94385.1"/>
    <property type="molecule type" value="Genomic_DNA"/>
</dbReference>
<dbReference type="AlphaFoldDB" id="A0A2S0PAL7"/>
<gene>
    <name evidence="2" type="ORF">DAI18_10270</name>
</gene>
<proteinExistence type="predicted"/>
<dbReference type="Proteomes" id="UP000244173">
    <property type="component" value="Chromosome"/>
</dbReference>
<dbReference type="PROSITE" id="PS51257">
    <property type="entry name" value="PROKAR_LIPOPROTEIN"/>
    <property type="match status" value="1"/>
</dbReference>
<sequence length="177" mass="18992">MKRQPTLLILATALALSACALAPVARPARFTLDTRSMARAPLSVTVSAASWLDGRDMYYRLAYRDPHRLYRYAGSAWASAVPNLVGERIDPAPQAGMRTLDIRLNDFSQVFSSPTDSVGRVDASLSLRDGRDGRLVDSTRLSVEKPAGADAAAGVAALSAASDELLARALRWAAQHP</sequence>